<name>A0ABR6CCG2_9HYPH</name>
<dbReference type="Proteomes" id="UP000587524">
    <property type="component" value="Unassembled WGS sequence"/>
</dbReference>
<keyword evidence="3" id="KW-1185">Reference proteome</keyword>
<reference evidence="2 3" key="1">
    <citation type="submission" date="2020-08" db="EMBL/GenBank/DDBJ databases">
        <title>Genomic Encyclopedia of Type Strains, Phase IV (KMG-IV): sequencing the most valuable type-strain genomes for metagenomic binning, comparative biology and taxonomic classification.</title>
        <authorList>
            <person name="Goeker M."/>
        </authorList>
    </citation>
    <scope>NUCLEOTIDE SEQUENCE [LARGE SCALE GENOMIC DNA]</scope>
    <source>
        <strain evidence="2 3">DSM 17455</strain>
    </source>
</reference>
<dbReference type="EMBL" id="JACJHZ010000025">
    <property type="protein sequence ID" value="MBA9022705.1"/>
    <property type="molecule type" value="Genomic_DNA"/>
</dbReference>
<accession>A0ABR6CCG2</accession>
<keyword evidence="1" id="KW-0472">Membrane</keyword>
<feature type="transmembrane region" description="Helical" evidence="1">
    <location>
        <begin position="21"/>
        <end position="42"/>
    </location>
</feature>
<comment type="caution">
    <text evidence="2">The sequence shown here is derived from an EMBL/GenBank/DDBJ whole genome shotgun (WGS) entry which is preliminary data.</text>
</comment>
<gene>
    <name evidence="2" type="ORF">HNQ97_004721</name>
</gene>
<evidence type="ECO:0000313" key="3">
    <source>
        <dbReference type="Proteomes" id="UP000587524"/>
    </source>
</evidence>
<keyword evidence="1" id="KW-0812">Transmembrane</keyword>
<protein>
    <submittedName>
        <fullName evidence="2">Uncharacterized protein</fullName>
    </submittedName>
</protein>
<keyword evidence="1" id="KW-1133">Transmembrane helix</keyword>
<proteinExistence type="predicted"/>
<sequence length="97" mass="10069">MTISAAPEKAASSPRATIDAAGWLGLAVAPTCALMAWISAVGSPGMTMCSAASAFAPINDMALMYVLMSLFHLSPWLKLLSARSQHTTTPVTQTEGD</sequence>
<evidence type="ECO:0000256" key="1">
    <source>
        <dbReference type="SAM" id="Phobius"/>
    </source>
</evidence>
<feature type="transmembrane region" description="Helical" evidence="1">
    <location>
        <begin position="62"/>
        <end position="80"/>
    </location>
</feature>
<organism evidence="2 3">
    <name type="scientific">Aminobacter ciceronei</name>
    <dbReference type="NCBI Taxonomy" id="150723"/>
    <lineage>
        <taxon>Bacteria</taxon>
        <taxon>Pseudomonadati</taxon>
        <taxon>Pseudomonadota</taxon>
        <taxon>Alphaproteobacteria</taxon>
        <taxon>Hyphomicrobiales</taxon>
        <taxon>Phyllobacteriaceae</taxon>
        <taxon>Aminobacter</taxon>
    </lineage>
</organism>
<evidence type="ECO:0000313" key="2">
    <source>
        <dbReference type="EMBL" id="MBA9022705.1"/>
    </source>
</evidence>
<dbReference type="RefSeq" id="WP_182575373.1">
    <property type="nucleotide sequence ID" value="NZ_JACJHY010000025.1"/>
</dbReference>